<dbReference type="EMBL" id="BAAAZG010000062">
    <property type="protein sequence ID" value="GAA4101730.1"/>
    <property type="molecule type" value="Genomic_DNA"/>
</dbReference>
<keyword evidence="3" id="KW-1185">Reference proteome</keyword>
<feature type="chain" id="PRO_5045474857" evidence="1">
    <location>
        <begin position="39"/>
        <end position="222"/>
    </location>
</feature>
<name>A0ABP7X1H0_9ACTN</name>
<evidence type="ECO:0000256" key="1">
    <source>
        <dbReference type="SAM" id="SignalP"/>
    </source>
</evidence>
<proteinExistence type="predicted"/>
<feature type="signal peptide" evidence="1">
    <location>
        <begin position="1"/>
        <end position="38"/>
    </location>
</feature>
<keyword evidence="1" id="KW-0732">Signal</keyword>
<reference evidence="3" key="1">
    <citation type="journal article" date="2019" name="Int. J. Syst. Evol. Microbiol.">
        <title>The Global Catalogue of Microorganisms (GCM) 10K type strain sequencing project: providing services to taxonomists for standard genome sequencing and annotation.</title>
        <authorList>
            <consortium name="The Broad Institute Genomics Platform"/>
            <consortium name="The Broad Institute Genome Sequencing Center for Infectious Disease"/>
            <person name="Wu L."/>
            <person name="Ma J."/>
        </authorList>
    </citation>
    <scope>NUCLEOTIDE SEQUENCE [LARGE SCALE GENOMIC DNA]</scope>
    <source>
        <strain evidence="3">JCM 16702</strain>
    </source>
</reference>
<accession>A0ABP7X1H0</accession>
<dbReference type="RefSeq" id="WP_344957939.1">
    <property type="nucleotide sequence ID" value="NZ_BAAAZG010000062.1"/>
</dbReference>
<dbReference type="Pfam" id="PF17963">
    <property type="entry name" value="Big_9"/>
    <property type="match status" value="2"/>
</dbReference>
<comment type="caution">
    <text evidence="2">The sequence shown here is derived from an EMBL/GenBank/DDBJ whole genome shotgun (WGS) entry which is preliminary data.</text>
</comment>
<organism evidence="2 3">
    <name type="scientific">Actinomadura miaoliensis</name>
    <dbReference type="NCBI Taxonomy" id="430685"/>
    <lineage>
        <taxon>Bacteria</taxon>
        <taxon>Bacillati</taxon>
        <taxon>Actinomycetota</taxon>
        <taxon>Actinomycetes</taxon>
        <taxon>Streptosporangiales</taxon>
        <taxon>Thermomonosporaceae</taxon>
        <taxon>Actinomadura</taxon>
    </lineage>
</organism>
<dbReference type="Proteomes" id="UP001500683">
    <property type="component" value="Unassembled WGS sequence"/>
</dbReference>
<evidence type="ECO:0000313" key="2">
    <source>
        <dbReference type="EMBL" id="GAA4101730.1"/>
    </source>
</evidence>
<evidence type="ECO:0000313" key="3">
    <source>
        <dbReference type="Proteomes" id="UP001500683"/>
    </source>
</evidence>
<gene>
    <name evidence="2" type="ORF">GCM10022214_79460</name>
</gene>
<protein>
    <submittedName>
        <fullName evidence="2">Uncharacterized protein</fullName>
    </submittedName>
</protein>
<sequence>MRQNNPPSRSLPSRALAGLAAGTVAAVMIGASPVTAVAAGDGAPACIATDEIAFRGQPLTWHVSDLCEDPDGDPMTIVGVRTQGEGTATHSTDTVTFQGEVRPGYSAQVDVTVSDGAGQSVAELRISHVDPAIGTPVDDSYTVRRGQKIIFDVRDNDQNAAGNGVWIMNGPYLGDAQSNDDGTITYTAADLPGSDTFEYFLTNPANGNQSLRPARVTIKVTQ</sequence>